<dbReference type="SFLD" id="SFLDG00002">
    <property type="entry name" value="C1.7:_P-type_atpase_like"/>
    <property type="match status" value="1"/>
</dbReference>
<dbReference type="PANTHER" id="PTHR42861">
    <property type="entry name" value="CALCIUM-TRANSPORTING ATPASE"/>
    <property type="match status" value="1"/>
</dbReference>
<dbReference type="AlphaFoldDB" id="A0A9D2LUN2"/>
<dbReference type="InterPro" id="IPR036412">
    <property type="entry name" value="HAD-like_sf"/>
</dbReference>
<dbReference type="NCBIfam" id="TIGR01494">
    <property type="entry name" value="ATPase_P-type"/>
    <property type="match status" value="3"/>
</dbReference>
<evidence type="ECO:0000256" key="11">
    <source>
        <dbReference type="ARBA" id="ARBA00022989"/>
    </source>
</evidence>
<dbReference type="PRINTS" id="PR00120">
    <property type="entry name" value="HATPASE"/>
</dbReference>
<evidence type="ECO:0000313" key="17">
    <source>
        <dbReference type="Proteomes" id="UP000823842"/>
    </source>
</evidence>
<dbReference type="SUPFAM" id="SSF81660">
    <property type="entry name" value="Metal cation-transporting ATPase, ATP-binding domain N"/>
    <property type="match status" value="1"/>
</dbReference>
<feature type="domain" description="Cation-transporting P-type ATPase N-terminal" evidence="15">
    <location>
        <begin position="2"/>
        <end position="75"/>
    </location>
</feature>
<feature type="transmembrane region" description="Helical" evidence="14">
    <location>
        <begin position="251"/>
        <end position="273"/>
    </location>
</feature>
<feature type="transmembrane region" description="Helical" evidence="14">
    <location>
        <begin position="776"/>
        <end position="795"/>
    </location>
</feature>
<evidence type="ECO:0000259" key="15">
    <source>
        <dbReference type="SMART" id="SM00831"/>
    </source>
</evidence>
<dbReference type="InterPro" id="IPR004014">
    <property type="entry name" value="ATPase_P-typ_cation-transptr_N"/>
</dbReference>
<keyword evidence="6 14" id="KW-0812">Transmembrane</keyword>
<keyword evidence="4" id="KW-1003">Cell membrane</keyword>
<dbReference type="Proteomes" id="UP000823842">
    <property type="component" value="Unassembled WGS sequence"/>
</dbReference>
<dbReference type="Pfam" id="PF00690">
    <property type="entry name" value="Cation_ATPase_N"/>
    <property type="match status" value="1"/>
</dbReference>
<organism evidence="16 17">
    <name type="scientific">Candidatus Blautia faecavium</name>
    <dbReference type="NCBI Taxonomy" id="2838487"/>
    <lineage>
        <taxon>Bacteria</taxon>
        <taxon>Bacillati</taxon>
        <taxon>Bacillota</taxon>
        <taxon>Clostridia</taxon>
        <taxon>Lachnospirales</taxon>
        <taxon>Lachnospiraceae</taxon>
        <taxon>Blautia</taxon>
    </lineage>
</organism>
<dbReference type="GO" id="GO:0005886">
    <property type="term" value="C:plasma membrane"/>
    <property type="evidence" value="ECO:0007669"/>
    <property type="project" value="UniProtKB-SubCell"/>
</dbReference>
<evidence type="ECO:0000256" key="13">
    <source>
        <dbReference type="ARBA" id="ARBA00048694"/>
    </source>
</evidence>
<dbReference type="InterPro" id="IPR006068">
    <property type="entry name" value="ATPase_P-typ_cation-transptr_C"/>
</dbReference>
<dbReference type="GO" id="GO:0005524">
    <property type="term" value="F:ATP binding"/>
    <property type="evidence" value="ECO:0007669"/>
    <property type="project" value="UniProtKB-KW"/>
</dbReference>
<dbReference type="EMBL" id="DWYZ01000224">
    <property type="protein sequence ID" value="HJB29528.1"/>
    <property type="molecule type" value="Genomic_DNA"/>
</dbReference>
<dbReference type="SFLD" id="SFLDF00027">
    <property type="entry name" value="p-type_atpase"/>
    <property type="match status" value="1"/>
</dbReference>
<dbReference type="GO" id="GO:0005388">
    <property type="term" value="F:P-type calcium transporter activity"/>
    <property type="evidence" value="ECO:0007669"/>
    <property type="project" value="UniProtKB-EC"/>
</dbReference>
<dbReference type="Gene3D" id="2.70.150.10">
    <property type="entry name" value="Calcium-transporting ATPase, cytoplasmic transduction domain A"/>
    <property type="match status" value="1"/>
</dbReference>
<evidence type="ECO:0000256" key="12">
    <source>
        <dbReference type="ARBA" id="ARBA00023136"/>
    </source>
</evidence>
<dbReference type="FunFam" id="3.40.50.1000:FF:000028">
    <property type="entry name" value="Calcium-transporting P-type ATPase, putative"/>
    <property type="match status" value="1"/>
</dbReference>
<evidence type="ECO:0000313" key="16">
    <source>
        <dbReference type="EMBL" id="HJB29528.1"/>
    </source>
</evidence>
<dbReference type="InterPro" id="IPR023299">
    <property type="entry name" value="ATPase_P-typ_cyto_dom_N"/>
</dbReference>
<dbReference type="Gene3D" id="1.20.1110.10">
    <property type="entry name" value="Calcium-transporting ATPase, transmembrane domain"/>
    <property type="match status" value="3"/>
</dbReference>
<comment type="caution">
    <text evidence="16">The sequence shown here is derived from an EMBL/GenBank/DDBJ whole genome shotgun (WGS) entry which is preliminary data.</text>
</comment>
<keyword evidence="8" id="KW-0547">Nucleotide-binding</keyword>
<keyword evidence="11 14" id="KW-1133">Transmembrane helix</keyword>
<evidence type="ECO:0000256" key="14">
    <source>
        <dbReference type="SAM" id="Phobius"/>
    </source>
</evidence>
<feature type="transmembrane region" description="Helical" evidence="14">
    <location>
        <begin position="279"/>
        <end position="305"/>
    </location>
</feature>
<dbReference type="InterPro" id="IPR023214">
    <property type="entry name" value="HAD_sf"/>
</dbReference>
<evidence type="ECO:0000256" key="5">
    <source>
        <dbReference type="ARBA" id="ARBA00022568"/>
    </source>
</evidence>
<dbReference type="SFLD" id="SFLDS00003">
    <property type="entry name" value="Haloacid_Dehalogenase"/>
    <property type="match status" value="1"/>
</dbReference>
<gene>
    <name evidence="16" type="ORF">IAA06_12165</name>
</gene>
<reference evidence="16" key="2">
    <citation type="submission" date="2021-04" db="EMBL/GenBank/DDBJ databases">
        <authorList>
            <person name="Gilroy R."/>
        </authorList>
    </citation>
    <scope>NUCLEOTIDE SEQUENCE</scope>
    <source>
        <strain evidence="16">ChiSjej1B19-5720</strain>
    </source>
</reference>
<protein>
    <recommendedName>
        <fullName evidence="3">P-type Ca(2+) transporter</fullName>
        <ecNumber evidence="3">7.2.2.10</ecNumber>
    </recommendedName>
</protein>
<dbReference type="PRINTS" id="PR00119">
    <property type="entry name" value="CATATPASE"/>
</dbReference>
<keyword evidence="7" id="KW-0479">Metal-binding</keyword>
<dbReference type="EC" id="7.2.2.10" evidence="3"/>
<feature type="transmembrane region" description="Helical" evidence="14">
    <location>
        <begin position="702"/>
        <end position="719"/>
    </location>
</feature>
<dbReference type="InterPro" id="IPR023298">
    <property type="entry name" value="ATPase_P-typ_TM_dom_sf"/>
</dbReference>
<dbReference type="FunFam" id="3.40.50.1000:FF:000001">
    <property type="entry name" value="Phospholipid-transporting ATPase IC"/>
    <property type="match status" value="1"/>
</dbReference>
<dbReference type="InterPro" id="IPR059000">
    <property type="entry name" value="ATPase_P-type_domA"/>
</dbReference>
<comment type="subcellular location">
    <subcellularLocation>
        <location evidence="1">Cell membrane</location>
        <topology evidence="1">Multi-pass membrane protein</topology>
    </subcellularLocation>
</comment>
<dbReference type="InterPro" id="IPR008250">
    <property type="entry name" value="ATPase_P-typ_transduc_dom_A_sf"/>
</dbReference>
<dbReference type="SUPFAM" id="SSF56784">
    <property type="entry name" value="HAD-like"/>
    <property type="match status" value="1"/>
</dbReference>
<dbReference type="GO" id="GO:0046872">
    <property type="term" value="F:metal ion binding"/>
    <property type="evidence" value="ECO:0007669"/>
    <property type="project" value="UniProtKB-KW"/>
</dbReference>
<keyword evidence="5" id="KW-0813">Transport</keyword>
<dbReference type="SMART" id="SM00831">
    <property type="entry name" value="Cation_ATPase_N"/>
    <property type="match status" value="1"/>
</dbReference>
<feature type="transmembrane region" description="Helical" evidence="14">
    <location>
        <begin position="816"/>
        <end position="839"/>
    </location>
</feature>
<sequence>MKEYLSSYEEVLKEQTSSPEGITSSEASLRLSQYGKNELEKGKKDSLLKRFLGELADPMIVILIVAAVISGITAFYEGESFADVIIIMAVVIINAVLGVVQESKAEAAIEALQEIAAATSKVLRDGKLATIKSDELVPGDVVVLEAGDSVPADGRIIECASMKIEEAALTGESVPVNKIVDLLNLENRKDIPLGDRKNMVYMGSTVVYGRGKAVITGTGMNTEMGKIAKALSQAKDEATPLQVKLNQLSKILTVLVIGICLVIFAVGLLRAGISGDTILSTFMVAVSLAVAAIPEGLAAVVTIVLSIGVTNMSKRNAIIRKLTAVETLGCTQIICSDKTGTLTQNKMTVVEHVSEDEKLLETAMALCSDAELDKDSGEAVGEPTECALVNDAAKNGLKKPDLEREYVRVGEAPFDSMRKMMSTVHRTREDQIIQFTKGAPDEVLKRCAFAIKDGKKVPMTEEIRAEVLKANKGLADRALRVLCAASREWSSMPESTEPEFLEKELTYVGLSGMIDPVRPEVKAAIEECREAGIRPIMITGDHKDTAVAIGMELGIISDASQAITGAQLDEISDEEFKKRITEFSVYARVQPEHKVRIVTAWKAKGMITAMTGDGVNDAPSIKTADIGIGMGITGTDVTKNVADMVLADDNFATIVSAVEEGRRIYANMRKAIQFLLASNLAEVLAIFFATMIGFTILQPVHLLWINLITDCFPALALGLEKSEPDIMKRKPRDPKEGIFAGGMGFDVFFQGAIVTVLVLLSYLIGHRIESGVWEFVNSPDGTTMAFLTLSMVEICHSLNMRSRRGSIFSLHSHNKFLYGAMLISLILTTAVIEVPFIAAAFKFTPIDLEEYAIALALAILIIPIMEVVKAIQRKVEASKN</sequence>
<dbReference type="Pfam" id="PF00122">
    <property type="entry name" value="E1-E2_ATPase"/>
    <property type="match status" value="1"/>
</dbReference>
<name>A0A9D2LUN2_9FIRM</name>
<keyword evidence="5" id="KW-0406">Ion transport</keyword>
<dbReference type="InterPro" id="IPR018303">
    <property type="entry name" value="ATPase_P-typ_P_site"/>
</dbReference>
<comment type="similarity">
    <text evidence="2">Belongs to the cation transport ATPase (P-type) (TC 3.A.3) family. Type IIA subfamily.</text>
</comment>
<keyword evidence="12 14" id="KW-0472">Membrane</keyword>
<dbReference type="GO" id="GO:0140352">
    <property type="term" value="P:export from cell"/>
    <property type="evidence" value="ECO:0007669"/>
    <property type="project" value="UniProtKB-ARBA"/>
</dbReference>
<dbReference type="GO" id="GO:0016887">
    <property type="term" value="F:ATP hydrolysis activity"/>
    <property type="evidence" value="ECO:0007669"/>
    <property type="project" value="InterPro"/>
</dbReference>
<feature type="transmembrane region" description="Helical" evidence="14">
    <location>
        <begin position="739"/>
        <end position="764"/>
    </location>
</feature>
<keyword evidence="5" id="KW-0109">Calcium transport</keyword>
<evidence type="ECO:0000256" key="2">
    <source>
        <dbReference type="ARBA" id="ARBA00005675"/>
    </source>
</evidence>
<reference evidence="16" key="1">
    <citation type="journal article" date="2021" name="PeerJ">
        <title>Extensive microbial diversity within the chicken gut microbiome revealed by metagenomics and culture.</title>
        <authorList>
            <person name="Gilroy R."/>
            <person name="Ravi A."/>
            <person name="Getino M."/>
            <person name="Pursley I."/>
            <person name="Horton D.L."/>
            <person name="Alikhan N.F."/>
            <person name="Baker D."/>
            <person name="Gharbi K."/>
            <person name="Hall N."/>
            <person name="Watson M."/>
            <person name="Adriaenssens E.M."/>
            <person name="Foster-Nyarko E."/>
            <person name="Jarju S."/>
            <person name="Secka A."/>
            <person name="Antonio M."/>
            <person name="Oren A."/>
            <person name="Chaudhuri R.R."/>
            <person name="La Ragione R."/>
            <person name="Hildebrand F."/>
            <person name="Pallen M.J."/>
        </authorList>
    </citation>
    <scope>NUCLEOTIDE SEQUENCE</scope>
    <source>
        <strain evidence="16">ChiSjej1B19-5720</strain>
    </source>
</reference>
<evidence type="ECO:0000256" key="9">
    <source>
        <dbReference type="ARBA" id="ARBA00022840"/>
    </source>
</evidence>
<dbReference type="SUPFAM" id="SSF81653">
    <property type="entry name" value="Calcium ATPase, transduction domain A"/>
    <property type="match status" value="1"/>
</dbReference>
<dbReference type="Gene3D" id="3.40.50.1000">
    <property type="entry name" value="HAD superfamily/HAD-like"/>
    <property type="match status" value="1"/>
</dbReference>
<proteinExistence type="inferred from homology"/>
<feature type="transmembrane region" description="Helical" evidence="14">
    <location>
        <begin position="672"/>
        <end position="696"/>
    </location>
</feature>
<evidence type="ECO:0000256" key="4">
    <source>
        <dbReference type="ARBA" id="ARBA00022475"/>
    </source>
</evidence>
<evidence type="ECO:0000256" key="6">
    <source>
        <dbReference type="ARBA" id="ARBA00022692"/>
    </source>
</evidence>
<evidence type="ECO:0000256" key="1">
    <source>
        <dbReference type="ARBA" id="ARBA00004651"/>
    </source>
</evidence>
<comment type="catalytic activity">
    <reaction evidence="13">
        <text>Ca(2+)(in) + ATP + H2O = Ca(2+)(out) + ADP + phosphate + H(+)</text>
        <dbReference type="Rhea" id="RHEA:18105"/>
        <dbReference type="ChEBI" id="CHEBI:15377"/>
        <dbReference type="ChEBI" id="CHEBI:15378"/>
        <dbReference type="ChEBI" id="CHEBI:29108"/>
        <dbReference type="ChEBI" id="CHEBI:30616"/>
        <dbReference type="ChEBI" id="CHEBI:43474"/>
        <dbReference type="ChEBI" id="CHEBI:456216"/>
        <dbReference type="EC" id="7.2.2.10"/>
    </reaction>
</comment>
<dbReference type="PROSITE" id="PS00154">
    <property type="entry name" value="ATPASE_E1_E2"/>
    <property type="match status" value="1"/>
</dbReference>
<feature type="transmembrane region" description="Helical" evidence="14">
    <location>
        <begin position="851"/>
        <end position="871"/>
    </location>
</feature>
<dbReference type="InterPro" id="IPR001757">
    <property type="entry name" value="P_typ_ATPase"/>
</dbReference>
<keyword evidence="10" id="KW-1278">Translocase</keyword>
<evidence type="ECO:0000256" key="3">
    <source>
        <dbReference type="ARBA" id="ARBA00012790"/>
    </source>
</evidence>
<dbReference type="Gene3D" id="3.40.1110.10">
    <property type="entry name" value="Calcium-transporting ATPase, cytoplasmic domain N"/>
    <property type="match status" value="1"/>
</dbReference>
<dbReference type="FunFam" id="2.70.150.10:FF:000016">
    <property type="entry name" value="Calcium-transporting P-type ATPase putative"/>
    <property type="match status" value="1"/>
</dbReference>
<dbReference type="SUPFAM" id="SSF81665">
    <property type="entry name" value="Calcium ATPase, transmembrane domain M"/>
    <property type="match status" value="1"/>
</dbReference>
<accession>A0A9D2LUN2</accession>
<evidence type="ECO:0000256" key="8">
    <source>
        <dbReference type="ARBA" id="ARBA00022741"/>
    </source>
</evidence>
<evidence type="ECO:0000256" key="10">
    <source>
        <dbReference type="ARBA" id="ARBA00022967"/>
    </source>
</evidence>
<keyword evidence="9" id="KW-0067">ATP-binding</keyword>
<dbReference type="Pfam" id="PF13246">
    <property type="entry name" value="Cation_ATPase"/>
    <property type="match status" value="1"/>
</dbReference>
<dbReference type="Pfam" id="PF00689">
    <property type="entry name" value="Cation_ATPase_C"/>
    <property type="match status" value="1"/>
</dbReference>
<dbReference type="InterPro" id="IPR044492">
    <property type="entry name" value="P_typ_ATPase_HD_dom"/>
</dbReference>
<keyword evidence="5" id="KW-0106">Calcium</keyword>
<feature type="transmembrane region" description="Helical" evidence="14">
    <location>
        <begin position="51"/>
        <end position="75"/>
    </location>
</feature>
<evidence type="ECO:0000256" key="7">
    <source>
        <dbReference type="ARBA" id="ARBA00022723"/>
    </source>
</evidence>
<feature type="transmembrane region" description="Helical" evidence="14">
    <location>
        <begin position="81"/>
        <end position="100"/>
    </location>
</feature>